<reference evidence="3 4" key="1">
    <citation type="submission" date="2016-06" db="EMBL/GenBank/DDBJ databases">
        <title>Draft genome of Moraxella nonliquefaciens CCUG 60284.</title>
        <authorList>
            <person name="Salva-Serra F."/>
            <person name="Engstrom-Jakobsson H."/>
            <person name="Thorell K."/>
            <person name="Gonzales-Siles L."/>
            <person name="Karlsson R."/>
            <person name="Boulund F."/>
            <person name="Engstrand L."/>
            <person name="Kristiansson E."/>
            <person name="Moore E."/>
        </authorList>
    </citation>
    <scope>NUCLEOTIDE SEQUENCE [LARGE SCALE GENOMIC DNA]</scope>
    <source>
        <strain evidence="3 4">CCUG 60284</strain>
    </source>
</reference>
<proteinExistence type="predicted"/>
<sequence>MNFNNREYRDKCRALTLKLMGDNKVRKRQEIYQGVIQLGEFSDEILTLRFDSGQPKVENAIAWSISSLTKAGILNRISKATYQITPIGLKMAQLWQDKTEISEKLYDEADLPDWKSYLKSRAEIKHKEKSSGKSAIKTDDNDDMDFETQAKNAIKNLETEISVELLNKLQQGTPLFFEKSVLKLLLAMGYGGKENLFEHTGKSHDGGIDGVIKQDPLGIQNIYIQAKRYASDNMIGSKELQSFSGALQGNGVERGVFITTSSFTKSAQGFSQKLLGRIVLIDGQELVGLMIKYKVGIQVKEVLEICEIDEDFFE</sequence>
<dbReference type="GO" id="GO:0009307">
    <property type="term" value="P:DNA restriction-modification system"/>
    <property type="evidence" value="ECO:0007669"/>
    <property type="project" value="InterPro"/>
</dbReference>
<evidence type="ECO:0000259" key="1">
    <source>
        <dbReference type="Pfam" id="PF04471"/>
    </source>
</evidence>
<dbReference type="PANTHER" id="PTHR30015">
    <property type="entry name" value="MRR RESTRICTION SYSTEM PROTEIN"/>
    <property type="match status" value="1"/>
</dbReference>
<feature type="domain" description="Restriction system protein Mrr-like N-terminal" evidence="2">
    <location>
        <begin position="16"/>
        <end position="91"/>
    </location>
</feature>
<gene>
    <name evidence="3" type="ORF">A9Z60_09290</name>
</gene>
<evidence type="ECO:0000313" key="3">
    <source>
        <dbReference type="EMBL" id="OBX50614.1"/>
    </source>
</evidence>
<dbReference type="InterPro" id="IPR052906">
    <property type="entry name" value="Type_IV_Methyl-Rstrct_Enzyme"/>
</dbReference>
<evidence type="ECO:0000259" key="2">
    <source>
        <dbReference type="Pfam" id="PF14338"/>
    </source>
</evidence>
<accession>A0A1B8PJ86</accession>
<keyword evidence="3" id="KW-0378">Hydrolase</keyword>
<dbReference type="Pfam" id="PF14338">
    <property type="entry name" value="Mrr_N"/>
    <property type="match status" value="1"/>
</dbReference>
<dbReference type="Proteomes" id="UP000092671">
    <property type="component" value="Unassembled WGS sequence"/>
</dbReference>
<name>A0A1B8PJ86_MORNO</name>
<dbReference type="InterPro" id="IPR025745">
    <property type="entry name" value="Mrr-like_N_dom"/>
</dbReference>
<evidence type="ECO:0000313" key="4">
    <source>
        <dbReference type="Proteomes" id="UP000092671"/>
    </source>
</evidence>
<dbReference type="Pfam" id="PF04471">
    <property type="entry name" value="Mrr_cat"/>
    <property type="match status" value="1"/>
</dbReference>
<dbReference type="RefSeq" id="WP_066893293.1">
    <property type="nucleotide sequence ID" value="NZ_LZDN01000013.1"/>
</dbReference>
<dbReference type="Gene3D" id="3.40.1350.10">
    <property type="match status" value="1"/>
</dbReference>
<keyword evidence="3" id="KW-0540">Nuclease</keyword>
<dbReference type="PANTHER" id="PTHR30015:SF7">
    <property type="entry name" value="TYPE IV METHYL-DIRECTED RESTRICTION ENZYME ECOKMRR"/>
    <property type="match status" value="1"/>
</dbReference>
<protein>
    <submittedName>
        <fullName evidence="3">Restriction endonuclease</fullName>
    </submittedName>
</protein>
<dbReference type="InterPro" id="IPR011335">
    <property type="entry name" value="Restrct_endonuc-II-like"/>
</dbReference>
<dbReference type="GO" id="GO:0015666">
    <property type="term" value="F:restriction endodeoxyribonuclease activity"/>
    <property type="evidence" value="ECO:0007669"/>
    <property type="project" value="TreeGrafter"/>
</dbReference>
<dbReference type="GO" id="GO:0003677">
    <property type="term" value="F:DNA binding"/>
    <property type="evidence" value="ECO:0007669"/>
    <property type="project" value="InterPro"/>
</dbReference>
<dbReference type="OrthoDB" id="9803736at2"/>
<comment type="caution">
    <text evidence="3">The sequence shown here is derived from an EMBL/GenBank/DDBJ whole genome shotgun (WGS) entry which is preliminary data.</text>
</comment>
<dbReference type="EMBL" id="LZDN01000013">
    <property type="protein sequence ID" value="OBX50614.1"/>
    <property type="molecule type" value="Genomic_DNA"/>
</dbReference>
<dbReference type="InterPro" id="IPR007560">
    <property type="entry name" value="Restrct_endonuc_IV_Mrr"/>
</dbReference>
<dbReference type="InterPro" id="IPR011856">
    <property type="entry name" value="tRNA_endonuc-like_dom_sf"/>
</dbReference>
<organism evidence="3 4">
    <name type="scientific">Moraxella nonliquefaciens</name>
    <dbReference type="NCBI Taxonomy" id="478"/>
    <lineage>
        <taxon>Bacteria</taxon>
        <taxon>Pseudomonadati</taxon>
        <taxon>Pseudomonadota</taxon>
        <taxon>Gammaproteobacteria</taxon>
        <taxon>Moraxellales</taxon>
        <taxon>Moraxellaceae</taxon>
        <taxon>Moraxella</taxon>
    </lineage>
</organism>
<dbReference type="SUPFAM" id="SSF52980">
    <property type="entry name" value="Restriction endonuclease-like"/>
    <property type="match status" value="1"/>
</dbReference>
<dbReference type="AlphaFoldDB" id="A0A1B8PJ86"/>
<feature type="domain" description="Restriction endonuclease type IV Mrr" evidence="1">
    <location>
        <begin position="171"/>
        <end position="290"/>
    </location>
</feature>
<keyword evidence="3" id="KW-0255">Endonuclease</keyword>